<evidence type="ECO:0000313" key="3">
    <source>
        <dbReference type="Proteomes" id="UP001066276"/>
    </source>
</evidence>
<accession>A0AAV7TCF3</accession>
<feature type="region of interest" description="Disordered" evidence="1">
    <location>
        <begin position="1"/>
        <end position="21"/>
    </location>
</feature>
<evidence type="ECO:0000313" key="2">
    <source>
        <dbReference type="EMBL" id="KAJ1173664.1"/>
    </source>
</evidence>
<dbReference type="Proteomes" id="UP001066276">
    <property type="component" value="Chromosome 4_1"/>
</dbReference>
<comment type="caution">
    <text evidence="2">The sequence shown here is derived from an EMBL/GenBank/DDBJ whole genome shotgun (WGS) entry which is preliminary data.</text>
</comment>
<name>A0AAV7TCF3_PLEWA</name>
<protein>
    <submittedName>
        <fullName evidence="2">Uncharacterized protein</fullName>
    </submittedName>
</protein>
<evidence type="ECO:0000256" key="1">
    <source>
        <dbReference type="SAM" id="MobiDB-lite"/>
    </source>
</evidence>
<keyword evidence="3" id="KW-1185">Reference proteome</keyword>
<reference evidence="2" key="1">
    <citation type="journal article" date="2022" name="bioRxiv">
        <title>Sequencing and chromosome-scale assembly of the giantPleurodeles waltlgenome.</title>
        <authorList>
            <person name="Brown T."/>
            <person name="Elewa A."/>
            <person name="Iarovenko S."/>
            <person name="Subramanian E."/>
            <person name="Araus A.J."/>
            <person name="Petzold A."/>
            <person name="Susuki M."/>
            <person name="Suzuki K.-i.T."/>
            <person name="Hayashi T."/>
            <person name="Toyoda A."/>
            <person name="Oliveira C."/>
            <person name="Osipova E."/>
            <person name="Leigh N.D."/>
            <person name="Simon A."/>
            <person name="Yun M.H."/>
        </authorList>
    </citation>
    <scope>NUCLEOTIDE SEQUENCE</scope>
    <source>
        <strain evidence="2">20211129_DDA</strain>
        <tissue evidence="2">Liver</tissue>
    </source>
</reference>
<dbReference type="EMBL" id="JANPWB010000007">
    <property type="protein sequence ID" value="KAJ1173664.1"/>
    <property type="molecule type" value="Genomic_DNA"/>
</dbReference>
<proteinExistence type="predicted"/>
<dbReference type="AlphaFoldDB" id="A0AAV7TCF3"/>
<feature type="region of interest" description="Disordered" evidence="1">
    <location>
        <begin position="57"/>
        <end position="120"/>
    </location>
</feature>
<organism evidence="2 3">
    <name type="scientific">Pleurodeles waltl</name>
    <name type="common">Iberian ribbed newt</name>
    <dbReference type="NCBI Taxonomy" id="8319"/>
    <lineage>
        <taxon>Eukaryota</taxon>
        <taxon>Metazoa</taxon>
        <taxon>Chordata</taxon>
        <taxon>Craniata</taxon>
        <taxon>Vertebrata</taxon>
        <taxon>Euteleostomi</taxon>
        <taxon>Amphibia</taxon>
        <taxon>Batrachia</taxon>
        <taxon>Caudata</taxon>
        <taxon>Salamandroidea</taxon>
        <taxon>Salamandridae</taxon>
        <taxon>Pleurodelinae</taxon>
        <taxon>Pleurodeles</taxon>
    </lineage>
</organism>
<gene>
    <name evidence="2" type="ORF">NDU88_005490</name>
</gene>
<sequence length="120" mass="13904">MENVNESGRSQDQFGVGASSALAPLEYKTTSCWVGLTAMCIGRQAEISRRYRILLREEEMAGGRMRNKEEGGKANERRERMKETVQKTRKKGRDELALKETREGRKQRKESKRKPKDRRS</sequence>
<feature type="compositionally biased region" description="Basic residues" evidence="1">
    <location>
        <begin position="105"/>
        <end position="120"/>
    </location>
</feature>
<feature type="compositionally biased region" description="Polar residues" evidence="1">
    <location>
        <begin position="1"/>
        <end position="13"/>
    </location>
</feature>
<feature type="compositionally biased region" description="Basic and acidic residues" evidence="1">
    <location>
        <begin position="57"/>
        <end position="104"/>
    </location>
</feature>